<dbReference type="Proteomes" id="UP000789901">
    <property type="component" value="Unassembled WGS sequence"/>
</dbReference>
<evidence type="ECO:0000313" key="3">
    <source>
        <dbReference type="Proteomes" id="UP000789901"/>
    </source>
</evidence>
<accession>A0ABN7XK30</accession>
<sequence length="46" mass="5461">NLDNYDPQIEGSKRKHEEKFSEDANKKQKLDCENNQLKNSDTESEY</sequence>
<feature type="region of interest" description="Disordered" evidence="1">
    <location>
        <begin position="1"/>
        <end position="46"/>
    </location>
</feature>
<dbReference type="EMBL" id="CAJVQB010151908">
    <property type="protein sequence ID" value="CAG8855678.1"/>
    <property type="molecule type" value="Genomic_DNA"/>
</dbReference>
<protein>
    <submittedName>
        <fullName evidence="2">31806_t:CDS:1</fullName>
    </submittedName>
</protein>
<gene>
    <name evidence="2" type="ORF">GMARGA_LOCUS44499</name>
</gene>
<feature type="non-terminal residue" evidence="2">
    <location>
        <position position="1"/>
    </location>
</feature>
<comment type="caution">
    <text evidence="2">The sequence shown here is derived from an EMBL/GenBank/DDBJ whole genome shotgun (WGS) entry which is preliminary data.</text>
</comment>
<feature type="non-terminal residue" evidence="2">
    <location>
        <position position="46"/>
    </location>
</feature>
<feature type="compositionally biased region" description="Basic and acidic residues" evidence="1">
    <location>
        <begin position="11"/>
        <end position="32"/>
    </location>
</feature>
<reference evidence="2 3" key="1">
    <citation type="submission" date="2021-06" db="EMBL/GenBank/DDBJ databases">
        <authorList>
            <person name="Kallberg Y."/>
            <person name="Tangrot J."/>
            <person name="Rosling A."/>
        </authorList>
    </citation>
    <scope>NUCLEOTIDE SEQUENCE [LARGE SCALE GENOMIC DNA]</scope>
    <source>
        <strain evidence="2 3">120-4 pot B 10/14</strain>
    </source>
</reference>
<keyword evidence="3" id="KW-1185">Reference proteome</keyword>
<evidence type="ECO:0000256" key="1">
    <source>
        <dbReference type="SAM" id="MobiDB-lite"/>
    </source>
</evidence>
<organism evidence="2 3">
    <name type="scientific">Gigaspora margarita</name>
    <dbReference type="NCBI Taxonomy" id="4874"/>
    <lineage>
        <taxon>Eukaryota</taxon>
        <taxon>Fungi</taxon>
        <taxon>Fungi incertae sedis</taxon>
        <taxon>Mucoromycota</taxon>
        <taxon>Glomeromycotina</taxon>
        <taxon>Glomeromycetes</taxon>
        <taxon>Diversisporales</taxon>
        <taxon>Gigasporaceae</taxon>
        <taxon>Gigaspora</taxon>
    </lineage>
</organism>
<proteinExistence type="predicted"/>
<evidence type="ECO:0000313" key="2">
    <source>
        <dbReference type="EMBL" id="CAG8855678.1"/>
    </source>
</evidence>
<name>A0ABN7XK30_GIGMA</name>